<gene>
    <name evidence="1" type="ORF">FUG_LOCUS452732</name>
</gene>
<protein>
    <submittedName>
        <fullName evidence="1">Uncharacterized protein</fullName>
    </submittedName>
</protein>
<reference evidence="1" key="1">
    <citation type="submission" date="2019-04" db="EMBL/GenBank/DDBJ databases">
        <authorList>
            <person name="Melise S."/>
            <person name="Noan J."/>
            <person name="Okalmin O."/>
        </authorList>
    </citation>
    <scope>NUCLEOTIDE SEQUENCE</scope>
    <source>
        <strain evidence="1">FN9</strain>
    </source>
</reference>
<sequence>MADQLEFDIQLQKRMCCWELDLEVGAKFLSLLDDIRRSGHTRAMASIHHIRSLRPYAATAETGEVTA</sequence>
<organism evidence="1">
    <name type="scientific">Gibberella zeae</name>
    <name type="common">Wheat head blight fungus</name>
    <name type="synonym">Fusarium graminearum</name>
    <dbReference type="NCBI Taxonomy" id="5518"/>
    <lineage>
        <taxon>Eukaryota</taxon>
        <taxon>Fungi</taxon>
        <taxon>Dikarya</taxon>
        <taxon>Ascomycota</taxon>
        <taxon>Pezizomycotina</taxon>
        <taxon>Sordariomycetes</taxon>
        <taxon>Hypocreomycetidae</taxon>
        <taxon>Hypocreales</taxon>
        <taxon>Nectriaceae</taxon>
        <taxon>Fusarium</taxon>
    </lineage>
</organism>
<proteinExistence type="predicted"/>
<dbReference type="AlphaFoldDB" id="A0A4E9EGS7"/>
<accession>A0A4E9EGS7</accession>
<evidence type="ECO:0000313" key="1">
    <source>
        <dbReference type="EMBL" id="VIO61741.1"/>
    </source>
</evidence>
<name>A0A4E9EGS7_GIBZA</name>
<dbReference type="EMBL" id="CAAKMV010000153">
    <property type="protein sequence ID" value="VIO61741.1"/>
    <property type="molecule type" value="Genomic_DNA"/>
</dbReference>